<keyword evidence="3" id="KW-1185">Reference proteome</keyword>
<dbReference type="Gramene" id="CDF32914">
    <property type="protein sequence ID" value="CDF32914"/>
    <property type="gene ID" value="CHC_T00001737001"/>
</dbReference>
<sequence>MKVTLLLLATLLLTASARTINVVGEGSASAVPDLATIDAGVTTTATTAAAALSENSRKFSRVVAALKERGIADTDVQTSSFDVFQDTRGRRENRTRVYTVSNSISIKVRDVDAVGGVLDALVLAGSNEINGVTFGLEDSQMTKDKARRLAVADAKRKAMLFAENAGVELGKVLAISETAIQAPRENQFVGALAFGPPDDTFVSGGELDVQVKVFVLFDIAE</sequence>
<name>R7Q4H8_CHOCR</name>
<proteinExistence type="predicted"/>
<dbReference type="EMBL" id="HG001606">
    <property type="protein sequence ID" value="CDF32914.1"/>
    <property type="molecule type" value="Genomic_DNA"/>
</dbReference>
<organism evidence="2 3">
    <name type="scientific">Chondrus crispus</name>
    <name type="common">Carrageen Irish moss</name>
    <name type="synonym">Polymorpha crispa</name>
    <dbReference type="NCBI Taxonomy" id="2769"/>
    <lineage>
        <taxon>Eukaryota</taxon>
        <taxon>Rhodophyta</taxon>
        <taxon>Florideophyceae</taxon>
        <taxon>Rhodymeniophycidae</taxon>
        <taxon>Gigartinales</taxon>
        <taxon>Gigartinaceae</taxon>
        <taxon>Chondrus</taxon>
    </lineage>
</organism>
<dbReference type="InterPro" id="IPR007497">
    <property type="entry name" value="SIMPL/DUF541"/>
</dbReference>
<dbReference type="Gene3D" id="3.30.70.2970">
    <property type="entry name" value="Protein of unknown function (DUF541), domain 2"/>
    <property type="match status" value="1"/>
</dbReference>
<evidence type="ECO:0008006" key="4">
    <source>
        <dbReference type="Google" id="ProtNLM"/>
    </source>
</evidence>
<dbReference type="GeneID" id="17320438"/>
<dbReference type="Pfam" id="PF04402">
    <property type="entry name" value="SIMPL"/>
    <property type="match status" value="1"/>
</dbReference>
<dbReference type="KEGG" id="ccp:CHC_T00001737001"/>
<feature type="signal peptide" evidence="1">
    <location>
        <begin position="1"/>
        <end position="17"/>
    </location>
</feature>
<dbReference type="PANTHER" id="PTHR34387:SF2">
    <property type="entry name" value="SLR1258 PROTEIN"/>
    <property type="match status" value="1"/>
</dbReference>
<dbReference type="Gene3D" id="3.30.110.170">
    <property type="entry name" value="Protein of unknown function (DUF541), domain 1"/>
    <property type="match status" value="1"/>
</dbReference>
<reference evidence="3" key="1">
    <citation type="journal article" date="2013" name="Proc. Natl. Acad. Sci. U.S.A.">
        <title>Genome structure and metabolic features in the red seaweed Chondrus crispus shed light on evolution of the Archaeplastida.</title>
        <authorList>
            <person name="Collen J."/>
            <person name="Porcel B."/>
            <person name="Carre W."/>
            <person name="Ball S.G."/>
            <person name="Chaparro C."/>
            <person name="Tonon T."/>
            <person name="Barbeyron T."/>
            <person name="Michel G."/>
            <person name="Noel B."/>
            <person name="Valentin K."/>
            <person name="Elias M."/>
            <person name="Artiguenave F."/>
            <person name="Arun A."/>
            <person name="Aury J.M."/>
            <person name="Barbosa-Neto J.F."/>
            <person name="Bothwell J.H."/>
            <person name="Bouget F.Y."/>
            <person name="Brillet L."/>
            <person name="Cabello-Hurtado F."/>
            <person name="Capella-Gutierrez S."/>
            <person name="Charrier B."/>
            <person name="Cladiere L."/>
            <person name="Cock J.M."/>
            <person name="Coelho S.M."/>
            <person name="Colleoni C."/>
            <person name="Czjzek M."/>
            <person name="Da Silva C."/>
            <person name="Delage L."/>
            <person name="Denoeud F."/>
            <person name="Deschamps P."/>
            <person name="Dittami S.M."/>
            <person name="Gabaldon T."/>
            <person name="Gachon C.M."/>
            <person name="Groisillier A."/>
            <person name="Herve C."/>
            <person name="Jabbari K."/>
            <person name="Katinka M."/>
            <person name="Kloareg B."/>
            <person name="Kowalczyk N."/>
            <person name="Labadie K."/>
            <person name="Leblanc C."/>
            <person name="Lopez P.J."/>
            <person name="McLachlan D.H."/>
            <person name="Meslet-Cladiere L."/>
            <person name="Moustafa A."/>
            <person name="Nehr Z."/>
            <person name="Nyvall Collen P."/>
            <person name="Panaud O."/>
            <person name="Partensky F."/>
            <person name="Poulain J."/>
            <person name="Rensing S.A."/>
            <person name="Rousvoal S."/>
            <person name="Samson G."/>
            <person name="Symeonidi A."/>
            <person name="Weissenbach J."/>
            <person name="Zambounis A."/>
            <person name="Wincker P."/>
            <person name="Boyen C."/>
        </authorList>
    </citation>
    <scope>NUCLEOTIDE SEQUENCE [LARGE SCALE GENOMIC DNA]</scope>
    <source>
        <strain evidence="3">cv. Stackhouse</strain>
    </source>
</reference>
<dbReference type="PANTHER" id="PTHR34387">
    <property type="entry name" value="SLR1258 PROTEIN"/>
    <property type="match status" value="1"/>
</dbReference>
<dbReference type="Proteomes" id="UP000012073">
    <property type="component" value="Unassembled WGS sequence"/>
</dbReference>
<feature type="chain" id="PRO_5004454435" description="DUF541 domain-containing protein" evidence="1">
    <location>
        <begin position="18"/>
        <end position="221"/>
    </location>
</feature>
<keyword evidence="1" id="KW-0732">Signal</keyword>
<dbReference type="InterPro" id="IPR052022">
    <property type="entry name" value="26kDa_periplasmic_antigen"/>
</dbReference>
<dbReference type="PhylomeDB" id="R7Q4H8"/>
<dbReference type="RefSeq" id="XP_005712717.1">
    <property type="nucleotide sequence ID" value="XM_005712660.1"/>
</dbReference>
<dbReference type="AlphaFoldDB" id="R7Q4H8"/>
<dbReference type="OrthoDB" id="290898at2759"/>
<evidence type="ECO:0000256" key="1">
    <source>
        <dbReference type="SAM" id="SignalP"/>
    </source>
</evidence>
<protein>
    <recommendedName>
        <fullName evidence="4">DUF541 domain-containing protein</fullName>
    </recommendedName>
</protein>
<gene>
    <name evidence="2" type="ORF">CHC_T00001737001</name>
</gene>
<evidence type="ECO:0000313" key="2">
    <source>
        <dbReference type="EMBL" id="CDF32914.1"/>
    </source>
</evidence>
<evidence type="ECO:0000313" key="3">
    <source>
        <dbReference type="Proteomes" id="UP000012073"/>
    </source>
</evidence>
<accession>R7Q4H8</accession>
<dbReference type="GO" id="GO:0006974">
    <property type="term" value="P:DNA damage response"/>
    <property type="evidence" value="ECO:0007669"/>
    <property type="project" value="TreeGrafter"/>
</dbReference>